<dbReference type="EMBL" id="BBMN01000020">
    <property type="protein sequence ID" value="GAL07956.1"/>
    <property type="molecule type" value="Genomic_DNA"/>
</dbReference>
<protein>
    <submittedName>
        <fullName evidence="1">Phage protein</fullName>
    </submittedName>
</protein>
<organism evidence="1 2">
    <name type="scientific">Photobacterium aphoticum</name>
    <dbReference type="NCBI Taxonomy" id="754436"/>
    <lineage>
        <taxon>Bacteria</taxon>
        <taxon>Pseudomonadati</taxon>
        <taxon>Pseudomonadota</taxon>
        <taxon>Gammaproteobacteria</taxon>
        <taxon>Vibrionales</taxon>
        <taxon>Vibrionaceae</taxon>
        <taxon>Photobacterium</taxon>
    </lineage>
</organism>
<evidence type="ECO:0000313" key="2">
    <source>
        <dbReference type="Proteomes" id="UP000029227"/>
    </source>
</evidence>
<gene>
    <name evidence="1" type="ORF">JCM19237_336</name>
</gene>
<name>A0A090QYK3_9GAMM</name>
<accession>A0A090QYK3</accession>
<dbReference type="eggNOG" id="ENOG5032MFX">
    <property type="taxonomic scope" value="Bacteria"/>
</dbReference>
<sequence>MGLKISPSTGTATITNNGTTRVSLPMNTSLASNDLVDYVTMAAVELQPAQSADIPVFQMRIDSVVSVVTESKKWMEVLLSRDMTEKAHQVDVYVNGQLWEKRFKFRNTNRNSKVYMEFYKSTRQLGIRFGNGINGRVPAVGDEIRLNVWMTQGETTLIDNQPLKFTGRFEPLNDSTKIITKTPITGGAPGESIEDTRNGALYSTSYDYQLAWDGDYVQFITDNVGGVIWLSVWGEKDEEAVTGKKDIANINKIFISAYSDRKDGDKLEGEINGLFSGRSGYNESYKFRQPVMQPYTVNIAGRVVANGRPEDAEIVLRSALVERYGINIKDKPFRVPVDEIWDFIHSLKQQANIREFTVTADNLPQEVTVGHYSYLDIDASTIKFTY</sequence>
<dbReference type="AlphaFoldDB" id="A0A090QYK3"/>
<comment type="caution">
    <text evidence="1">The sequence shown here is derived from an EMBL/GenBank/DDBJ whole genome shotgun (WGS) entry which is preliminary data.</text>
</comment>
<dbReference type="STRING" id="754436.JCM19237_336"/>
<proteinExistence type="predicted"/>
<dbReference type="Proteomes" id="UP000029227">
    <property type="component" value="Unassembled WGS sequence"/>
</dbReference>
<evidence type="ECO:0000313" key="1">
    <source>
        <dbReference type="EMBL" id="GAL07956.1"/>
    </source>
</evidence>
<reference evidence="1 2" key="1">
    <citation type="journal article" date="2014" name="Genome Announc.">
        <title>Draft Genome Sequences of Two Vibrionaceae Species, Vibrio ponticus C121 and Photobacterium aphoticum C119, Isolated as Coral Reef Microbiota.</title>
        <authorList>
            <person name="Al-saari N."/>
            <person name="Meirelles P.M."/>
            <person name="Mino S."/>
            <person name="Suda W."/>
            <person name="Oshima K."/>
            <person name="Hattori M."/>
            <person name="Ohkuma M."/>
            <person name="Thompson F.L."/>
            <person name="Gomez-Gil B."/>
            <person name="Sawabe T."/>
            <person name="Sawabe T."/>
        </authorList>
    </citation>
    <scope>NUCLEOTIDE SEQUENCE [LARGE SCALE GENOMIC DNA]</scope>
    <source>
        <strain evidence="1 2">JCM 19237</strain>
    </source>
</reference>